<proteinExistence type="predicted"/>
<dbReference type="PROSITE" id="PS51038">
    <property type="entry name" value="BAH"/>
    <property type="match status" value="1"/>
</dbReference>
<feature type="compositionally biased region" description="Polar residues" evidence="1">
    <location>
        <begin position="240"/>
        <end position="254"/>
    </location>
</feature>
<dbReference type="SUPFAM" id="SSF53335">
    <property type="entry name" value="S-adenosyl-L-methionine-dependent methyltransferases"/>
    <property type="match status" value="1"/>
</dbReference>
<feature type="compositionally biased region" description="Basic and acidic residues" evidence="1">
    <location>
        <begin position="273"/>
        <end position="286"/>
    </location>
</feature>
<dbReference type="SMART" id="SM00439">
    <property type="entry name" value="BAH"/>
    <property type="match status" value="1"/>
</dbReference>
<keyword evidence="4" id="KW-1185">Reference proteome</keyword>
<dbReference type="InParanoid" id="A0A3Q7HJM1"/>
<evidence type="ECO:0000313" key="4">
    <source>
        <dbReference type="Proteomes" id="UP000004994"/>
    </source>
</evidence>
<organism evidence="3">
    <name type="scientific">Solanum lycopersicum</name>
    <name type="common">Tomato</name>
    <name type="synonym">Lycopersicon esculentum</name>
    <dbReference type="NCBI Taxonomy" id="4081"/>
    <lineage>
        <taxon>Eukaryota</taxon>
        <taxon>Viridiplantae</taxon>
        <taxon>Streptophyta</taxon>
        <taxon>Embryophyta</taxon>
        <taxon>Tracheophyta</taxon>
        <taxon>Spermatophyta</taxon>
        <taxon>Magnoliopsida</taxon>
        <taxon>eudicotyledons</taxon>
        <taxon>Gunneridae</taxon>
        <taxon>Pentapetalae</taxon>
        <taxon>asterids</taxon>
        <taxon>lamiids</taxon>
        <taxon>Solanales</taxon>
        <taxon>Solanaceae</taxon>
        <taxon>Solanoideae</taxon>
        <taxon>Solaneae</taxon>
        <taxon>Solanum</taxon>
        <taxon>Solanum subgen. Lycopersicon</taxon>
    </lineage>
</organism>
<dbReference type="PANTHER" id="PTHR10629">
    <property type="entry name" value="CYTOSINE-SPECIFIC METHYLTRANSFERASE"/>
    <property type="match status" value="1"/>
</dbReference>
<reference evidence="3" key="2">
    <citation type="submission" date="2019-01" db="UniProtKB">
        <authorList>
            <consortium name="EnsemblPlants"/>
        </authorList>
    </citation>
    <scope>IDENTIFICATION</scope>
    <source>
        <strain evidence="3">cv. Heinz 1706</strain>
    </source>
</reference>
<feature type="region of interest" description="Disordered" evidence="1">
    <location>
        <begin position="590"/>
        <end position="611"/>
    </location>
</feature>
<feature type="region of interest" description="Disordered" evidence="1">
    <location>
        <begin position="1"/>
        <end position="29"/>
    </location>
</feature>
<evidence type="ECO:0000259" key="2">
    <source>
        <dbReference type="PROSITE" id="PS51038"/>
    </source>
</evidence>
<dbReference type="Gene3D" id="3.40.50.150">
    <property type="entry name" value="Vaccinia Virus protein VP39"/>
    <property type="match status" value="1"/>
</dbReference>
<feature type="compositionally biased region" description="Polar residues" evidence="1">
    <location>
        <begin position="8"/>
        <end position="29"/>
    </location>
</feature>
<dbReference type="InterPro" id="IPR029063">
    <property type="entry name" value="SAM-dependent_MTases_sf"/>
</dbReference>
<dbReference type="AlphaFoldDB" id="A0A3Q7HJM1"/>
<feature type="compositionally biased region" description="Acidic residues" evidence="1">
    <location>
        <begin position="591"/>
        <end position="602"/>
    </location>
</feature>
<feature type="compositionally biased region" description="Polar residues" evidence="1">
    <location>
        <begin position="263"/>
        <end position="272"/>
    </location>
</feature>
<evidence type="ECO:0000256" key="1">
    <source>
        <dbReference type="SAM" id="MobiDB-lite"/>
    </source>
</evidence>
<dbReference type="PaxDb" id="4081-Solyc08g005400.2.1"/>
<name>A0A3Q7HJM1_SOLLC</name>
<dbReference type="GO" id="GO:0003682">
    <property type="term" value="F:chromatin binding"/>
    <property type="evidence" value="ECO:0007669"/>
    <property type="project" value="InterPro"/>
</dbReference>
<dbReference type="SMR" id="A0A3Q7HJM1"/>
<feature type="region of interest" description="Disordered" evidence="1">
    <location>
        <begin position="200"/>
        <end position="286"/>
    </location>
</feature>
<dbReference type="Proteomes" id="UP000004994">
    <property type="component" value="Chromosome 8"/>
</dbReference>
<feature type="region of interest" description="Disordered" evidence="1">
    <location>
        <begin position="87"/>
        <end position="169"/>
    </location>
</feature>
<dbReference type="InterPro" id="IPR050390">
    <property type="entry name" value="C5-Methyltransferase"/>
</dbReference>
<dbReference type="Gramene" id="Solyc08g005400.3.1">
    <property type="protein sequence ID" value="Solyc08g005400.3.1"/>
    <property type="gene ID" value="Solyc08g005400.3"/>
</dbReference>
<dbReference type="STRING" id="4081.A0A3Q7HJM1"/>
<accession>A0A3Q7HJM1</accession>
<dbReference type="PANTHER" id="PTHR10629:SF34">
    <property type="entry name" value="DNA (CYTOSINE-5)-METHYLTRANSFERASE CMT2"/>
    <property type="match status" value="1"/>
</dbReference>
<feature type="domain" description="BAH" evidence="2">
    <location>
        <begin position="353"/>
        <end position="469"/>
    </location>
</feature>
<dbReference type="Gene3D" id="2.30.30.490">
    <property type="match status" value="1"/>
</dbReference>
<dbReference type="EnsemblPlants" id="Solyc08g005400.3.1">
    <property type="protein sequence ID" value="Solyc08g005400.3.1"/>
    <property type="gene ID" value="Solyc08g005400.3"/>
</dbReference>
<evidence type="ECO:0000313" key="3">
    <source>
        <dbReference type="EnsemblPlants" id="Solyc08g005400.3.1"/>
    </source>
</evidence>
<dbReference type="Pfam" id="PF01426">
    <property type="entry name" value="BAH"/>
    <property type="match status" value="1"/>
</dbReference>
<sequence>MAKKQNDSSRFSTNLTPSPQKDKPISSSSELALFYPQNEEPVPLIVFYPSSVRRRSSRFTTNKFSTSATEFMTKNRDTISPEKTVFLLPSPPTLAGKKTPAEVTRRSPRLVSLSARTTTAKEKGKKVNSRKSEGGIKQVELSRKRKPASCKMDEETRKSPRFNSDSSNGVQLALPEMSACGALSAGGRTGTKRELLALMTTTPANSSASRKRAARGSDSVNVGNNSRGSRRKDPVFAESPGTSVKITAESNSAGEKNLRSRKAQGSVNYNESKGSETKRIKSSAEKSVRKQKSNACFIGEPIDTEEAQQQWQWRYELKNRKTQRQGWKLNSGEEDEIILNVECHYAQAKVAGFIFNIGDCAFVKGEGKKKHIGRILEFFKTTEGEDYFRVQWFFRAEDTVLQGAASFHDPKRVFYSTLENDNLLDCIVSKVNVVELPTRHDLNKKDVPPAHFYYDMEYCVDYSTFRTLHNVKSSVSPSLVDVSYKPITTYPLEVSPSCEPMKVELSLLDLYAGCGGMSMGLCLGTKLSGLNLVTKWAVDFNKAACDSLKLNHPQTHVRNEGVENFLELLKRWEKLIKSYGCSDIKTSSNIELDDRDEGENNDDSQSGSNASSGEYEVLRFVDICYGDPNNDGKSGLHFKVEAFLSYYVGCPSLMHL</sequence>
<reference evidence="3" key="1">
    <citation type="journal article" date="2012" name="Nature">
        <title>The tomato genome sequence provides insights into fleshy fruit evolution.</title>
        <authorList>
            <consortium name="Tomato Genome Consortium"/>
        </authorList>
    </citation>
    <scope>NUCLEOTIDE SEQUENCE [LARGE SCALE GENOMIC DNA]</scope>
    <source>
        <strain evidence="3">cv. Heinz 1706</strain>
    </source>
</reference>
<dbReference type="InterPro" id="IPR001025">
    <property type="entry name" value="BAH_dom"/>
</dbReference>
<dbReference type="InterPro" id="IPR043151">
    <property type="entry name" value="BAH_sf"/>
</dbReference>
<protein>
    <recommendedName>
        <fullName evidence="2">BAH domain-containing protein</fullName>
    </recommendedName>
</protein>